<proteinExistence type="predicted"/>
<dbReference type="EMBL" id="JAKILK010000008">
    <property type="protein sequence ID" value="MCL1118212.1"/>
    <property type="molecule type" value="Genomic_DNA"/>
</dbReference>
<organism evidence="1 2">
    <name type="scientific">Shewanella aestuarii</name>
    <dbReference type="NCBI Taxonomy" id="1028752"/>
    <lineage>
        <taxon>Bacteria</taxon>
        <taxon>Pseudomonadati</taxon>
        <taxon>Pseudomonadota</taxon>
        <taxon>Gammaproteobacteria</taxon>
        <taxon>Alteromonadales</taxon>
        <taxon>Shewanellaceae</taxon>
        <taxon>Shewanella</taxon>
    </lineage>
</organism>
<dbReference type="Pfam" id="PF05930">
    <property type="entry name" value="Phage_AlpA"/>
    <property type="match status" value="1"/>
</dbReference>
<accession>A0ABT0L3B4</accession>
<name>A0ABT0L3B4_9GAMM</name>
<sequence length="98" mass="11268">MTIQYTRPTPEQRQELLKVAGESDRLVRENERKQITTLSRSRTWELERLGLHPIRTKLGVNSVAWLLSDLLWFIYHPTLTQAVSGPRATSKAQLGAQK</sequence>
<dbReference type="RefSeq" id="WP_188842155.1">
    <property type="nucleotide sequence ID" value="NZ_BMOT01000008.1"/>
</dbReference>
<gene>
    <name evidence="1" type="ORF">L2689_13305</name>
</gene>
<evidence type="ECO:0000313" key="1">
    <source>
        <dbReference type="EMBL" id="MCL1118212.1"/>
    </source>
</evidence>
<reference evidence="1 2" key="1">
    <citation type="submission" date="2022-01" db="EMBL/GenBank/DDBJ databases">
        <title>Whole genome-based taxonomy of the Shewanellaceae.</title>
        <authorList>
            <person name="Martin-Rodriguez A.J."/>
        </authorList>
    </citation>
    <scope>NUCLEOTIDE SEQUENCE [LARGE SCALE GENOMIC DNA]</scope>
    <source>
        <strain evidence="1 2">JCM 17801</strain>
    </source>
</reference>
<dbReference type="Proteomes" id="UP001203212">
    <property type="component" value="Unassembled WGS sequence"/>
</dbReference>
<dbReference type="InterPro" id="IPR010260">
    <property type="entry name" value="AlpA"/>
</dbReference>
<comment type="caution">
    <text evidence="1">The sequence shown here is derived from an EMBL/GenBank/DDBJ whole genome shotgun (WGS) entry which is preliminary data.</text>
</comment>
<protein>
    <submittedName>
        <fullName evidence="1">AlpA family transcriptional regulator</fullName>
    </submittedName>
</protein>
<keyword evidence="2" id="KW-1185">Reference proteome</keyword>
<evidence type="ECO:0000313" key="2">
    <source>
        <dbReference type="Proteomes" id="UP001203212"/>
    </source>
</evidence>